<feature type="domain" description="HTH araC/xylS-type" evidence="5">
    <location>
        <begin position="653"/>
        <end position="750"/>
    </location>
</feature>
<dbReference type="Pfam" id="PF17853">
    <property type="entry name" value="GGDEF_2"/>
    <property type="match status" value="1"/>
</dbReference>
<dbReference type="Gene3D" id="1.10.10.60">
    <property type="entry name" value="Homeodomain-like"/>
    <property type="match status" value="2"/>
</dbReference>
<evidence type="ECO:0000256" key="2">
    <source>
        <dbReference type="ARBA" id="ARBA00023125"/>
    </source>
</evidence>
<dbReference type="InterPro" id="IPR018062">
    <property type="entry name" value="HTH_AraC-typ_CS"/>
</dbReference>
<dbReference type="Proteomes" id="UP000293142">
    <property type="component" value="Unassembled WGS sequence"/>
</dbReference>
<dbReference type="EMBL" id="SIRE01000013">
    <property type="protein sequence ID" value="TBL76492.1"/>
    <property type="molecule type" value="Genomic_DNA"/>
</dbReference>
<dbReference type="GO" id="GO:0003700">
    <property type="term" value="F:DNA-binding transcription factor activity"/>
    <property type="evidence" value="ECO:0007669"/>
    <property type="project" value="InterPro"/>
</dbReference>
<dbReference type="CDD" id="cd18774">
    <property type="entry name" value="PDC2_HK_sensor"/>
    <property type="match status" value="1"/>
</dbReference>
<evidence type="ECO:0000256" key="3">
    <source>
        <dbReference type="ARBA" id="ARBA00023163"/>
    </source>
</evidence>
<comment type="caution">
    <text evidence="6">The sequence shown here is derived from an EMBL/GenBank/DDBJ whole genome shotgun (WGS) entry which is preliminary data.</text>
</comment>
<keyword evidence="4" id="KW-0472">Membrane</keyword>
<dbReference type="PANTHER" id="PTHR43280">
    <property type="entry name" value="ARAC-FAMILY TRANSCRIPTIONAL REGULATOR"/>
    <property type="match status" value="1"/>
</dbReference>
<dbReference type="InterPro" id="IPR041522">
    <property type="entry name" value="CdaR_GGDEF"/>
</dbReference>
<evidence type="ECO:0000256" key="4">
    <source>
        <dbReference type="SAM" id="Phobius"/>
    </source>
</evidence>
<dbReference type="RefSeq" id="WP_131014966.1">
    <property type="nucleotide sequence ID" value="NZ_SIRE01000013.1"/>
</dbReference>
<keyword evidence="7" id="KW-1185">Reference proteome</keyword>
<protein>
    <submittedName>
        <fullName evidence="6">AraC family transcriptional regulator</fullName>
    </submittedName>
</protein>
<proteinExistence type="predicted"/>
<reference evidence="6 7" key="1">
    <citation type="submission" date="2019-02" db="EMBL/GenBank/DDBJ databases">
        <title>Paenibacillus sp. nov., isolated from surface-sterilized tissue of Thalictrum simplex L.</title>
        <authorList>
            <person name="Tuo L."/>
        </authorList>
    </citation>
    <scope>NUCLEOTIDE SEQUENCE [LARGE SCALE GENOMIC DNA]</scope>
    <source>
        <strain evidence="6 7">N2SHLJ1</strain>
    </source>
</reference>
<dbReference type="SUPFAM" id="SSF46689">
    <property type="entry name" value="Homeodomain-like"/>
    <property type="match status" value="2"/>
</dbReference>
<organism evidence="6 7">
    <name type="scientific">Paenibacillus thalictri</name>
    <dbReference type="NCBI Taxonomy" id="2527873"/>
    <lineage>
        <taxon>Bacteria</taxon>
        <taxon>Bacillati</taxon>
        <taxon>Bacillota</taxon>
        <taxon>Bacilli</taxon>
        <taxon>Bacillales</taxon>
        <taxon>Paenibacillaceae</taxon>
        <taxon>Paenibacillus</taxon>
    </lineage>
</organism>
<sequence>MKSYLSRLIWLGCLSVCLPLVLAGIVYYNTSMKREIAHIQTNNQDSLGIVQRFIDDAMFGVVEELSKSALEPFIYESFLPLEDTRRVNNNISILKEVSALLNRSKFMKNVYYFNSNSKLILSSAQGNVHESYFKYRDDLQVIGGIRKSTYWKYLPASQKDGYISLIMTLPTTSPNPQGALVAQVEVEKINEYLSTILPLTRNESIFVLNKSGQVLFQSNDQSRSDKRVIDPVVQTIAASQQLSNNASMTDDSGNEYFYSFRKSSLGMTYVSVIPRDEMVKDLRWILWATIAAVAIFLAMGIFLTIYNSRRVYHPIGELVDYGKKLSKDKVGAHREETSYIRECLDYFNHQLQVSNKWIAQSEPSLIEKFMQQLLEGDYMSSQLLQEGCREFGIQADRTYIVLLVRIEDFGKTGRFQPKDKPLLIYALTNVMNELLASSSQKGYVIHDFRGYGVAVLSFDSAALPDFVICATRTYAEKVQSALYTYLNIRASMGIGRSYPHIADIALSYREAQVALQTRLLKESESILQIDDNTEKQPFPKYPHAIETIITEALIDGDAARFEQGVRDFNRCVQKTESYYFVYQSYHVLLAALVSSAEKKCGTALGILEYDLFDQLRTYQTSEEICLWFIDVVMPLYMKVMRENNNSLGKTAVKEVCKYIADNLDKDISLTECAAMFDINASYLSRIFKKETNESFHTYLSNCKLNEAARLLVDSDETISQIAAMIGYSHRTFNRVFQRLYGTSPSDYRKVHR</sequence>
<dbReference type="InterPro" id="IPR009057">
    <property type="entry name" value="Homeodomain-like_sf"/>
</dbReference>
<name>A0A4Q9DMF2_9BACL</name>
<dbReference type="Pfam" id="PF12833">
    <property type="entry name" value="HTH_18"/>
    <property type="match status" value="1"/>
</dbReference>
<evidence type="ECO:0000259" key="5">
    <source>
        <dbReference type="PROSITE" id="PS01124"/>
    </source>
</evidence>
<dbReference type="GO" id="GO:0043565">
    <property type="term" value="F:sequence-specific DNA binding"/>
    <property type="evidence" value="ECO:0007669"/>
    <property type="project" value="InterPro"/>
</dbReference>
<dbReference type="PROSITE" id="PS00041">
    <property type="entry name" value="HTH_ARAC_FAMILY_1"/>
    <property type="match status" value="1"/>
</dbReference>
<dbReference type="Gene3D" id="3.30.450.20">
    <property type="entry name" value="PAS domain"/>
    <property type="match status" value="1"/>
</dbReference>
<gene>
    <name evidence="6" type="ORF">EYB31_18835</name>
</gene>
<keyword evidence="1" id="KW-0805">Transcription regulation</keyword>
<evidence type="ECO:0000256" key="1">
    <source>
        <dbReference type="ARBA" id="ARBA00023015"/>
    </source>
</evidence>
<keyword evidence="4" id="KW-0812">Transmembrane</keyword>
<dbReference type="OrthoDB" id="1975037at2"/>
<keyword evidence="4" id="KW-1133">Transmembrane helix</keyword>
<dbReference type="PANTHER" id="PTHR43280:SF34">
    <property type="entry name" value="ARAC-FAMILY TRANSCRIPTIONAL REGULATOR"/>
    <property type="match status" value="1"/>
</dbReference>
<accession>A0A4Q9DMF2</accession>
<dbReference type="InterPro" id="IPR018060">
    <property type="entry name" value="HTH_AraC"/>
</dbReference>
<evidence type="ECO:0000313" key="7">
    <source>
        <dbReference type="Proteomes" id="UP000293142"/>
    </source>
</evidence>
<dbReference type="SMART" id="SM00342">
    <property type="entry name" value="HTH_ARAC"/>
    <property type="match status" value="1"/>
</dbReference>
<dbReference type="PROSITE" id="PS01124">
    <property type="entry name" value="HTH_ARAC_FAMILY_2"/>
    <property type="match status" value="1"/>
</dbReference>
<evidence type="ECO:0000313" key="6">
    <source>
        <dbReference type="EMBL" id="TBL76492.1"/>
    </source>
</evidence>
<keyword evidence="2" id="KW-0238">DNA-binding</keyword>
<feature type="transmembrane region" description="Helical" evidence="4">
    <location>
        <begin position="284"/>
        <end position="306"/>
    </location>
</feature>
<keyword evidence="3" id="KW-0804">Transcription</keyword>
<dbReference type="AlphaFoldDB" id="A0A4Q9DMF2"/>